<dbReference type="SUPFAM" id="SSF51735">
    <property type="entry name" value="NAD(P)-binding Rossmann-fold domains"/>
    <property type="match status" value="1"/>
</dbReference>
<evidence type="ECO:0000256" key="1">
    <source>
        <dbReference type="ARBA" id="ARBA00006484"/>
    </source>
</evidence>
<gene>
    <name evidence="2" type="ORF">HUJ06_001480</name>
</gene>
<dbReference type="AlphaFoldDB" id="A0A822ZFF7"/>
<protein>
    <recommendedName>
        <fullName evidence="4">Short-chain dehydrogenase reductase 3b-like</fullName>
    </recommendedName>
</protein>
<comment type="caution">
    <text evidence="2">The sequence shown here is derived from an EMBL/GenBank/DDBJ whole genome shotgun (WGS) entry which is preliminary data.</text>
</comment>
<dbReference type="PANTHER" id="PTHR42820:SF16">
    <property type="entry name" value="SHORT-CHAIN DEHYDROGENASE REDUCTASE 3B"/>
    <property type="match status" value="1"/>
</dbReference>
<dbReference type="EMBL" id="DUZY01000006">
    <property type="protein sequence ID" value="DAD43250.1"/>
    <property type="molecule type" value="Genomic_DNA"/>
</dbReference>
<dbReference type="InterPro" id="IPR036291">
    <property type="entry name" value="NAD(P)-bd_dom_sf"/>
</dbReference>
<dbReference type="PRINTS" id="PR00081">
    <property type="entry name" value="GDHRDH"/>
</dbReference>
<name>A0A822ZFF7_NELNU</name>
<dbReference type="Proteomes" id="UP000607653">
    <property type="component" value="Unassembled WGS sequence"/>
</dbReference>
<evidence type="ECO:0000313" key="3">
    <source>
        <dbReference type="Proteomes" id="UP000607653"/>
    </source>
</evidence>
<evidence type="ECO:0000313" key="2">
    <source>
        <dbReference type="EMBL" id="DAD43250.1"/>
    </source>
</evidence>
<reference evidence="2 3" key="1">
    <citation type="journal article" date="2020" name="Mol. Biol. Evol.">
        <title>Distinct Expression and Methylation Patterns for Genes with Different Fates following a Single Whole-Genome Duplication in Flowering Plants.</title>
        <authorList>
            <person name="Shi T."/>
            <person name="Rahmani R.S."/>
            <person name="Gugger P.F."/>
            <person name="Wang M."/>
            <person name="Li H."/>
            <person name="Zhang Y."/>
            <person name="Li Z."/>
            <person name="Wang Q."/>
            <person name="Van de Peer Y."/>
            <person name="Marchal K."/>
            <person name="Chen J."/>
        </authorList>
    </citation>
    <scope>NUCLEOTIDE SEQUENCE [LARGE SCALE GENOMIC DNA]</scope>
    <source>
        <tissue evidence="2">Leaf</tissue>
    </source>
</reference>
<comment type="similarity">
    <text evidence="1">Belongs to the short-chain dehydrogenases/reductases (SDR) family.</text>
</comment>
<evidence type="ECO:0008006" key="4">
    <source>
        <dbReference type="Google" id="ProtNLM"/>
    </source>
</evidence>
<dbReference type="PANTHER" id="PTHR42820">
    <property type="entry name" value="SHORT-CHAIN DEHYDROGENASE REDUCTASE"/>
    <property type="match status" value="1"/>
</dbReference>
<organism evidence="2 3">
    <name type="scientific">Nelumbo nucifera</name>
    <name type="common">Sacred lotus</name>
    <dbReference type="NCBI Taxonomy" id="4432"/>
    <lineage>
        <taxon>Eukaryota</taxon>
        <taxon>Viridiplantae</taxon>
        <taxon>Streptophyta</taxon>
        <taxon>Embryophyta</taxon>
        <taxon>Tracheophyta</taxon>
        <taxon>Spermatophyta</taxon>
        <taxon>Magnoliopsida</taxon>
        <taxon>Proteales</taxon>
        <taxon>Nelumbonaceae</taxon>
        <taxon>Nelumbo</taxon>
    </lineage>
</organism>
<dbReference type="Pfam" id="PF13561">
    <property type="entry name" value="adh_short_C2"/>
    <property type="match status" value="1"/>
</dbReference>
<proteinExistence type="inferred from homology"/>
<dbReference type="InterPro" id="IPR002347">
    <property type="entry name" value="SDR_fam"/>
</dbReference>
<sequence>MILGPLSNILEMYMEEFNNTMLTNVRGVASTIKHANRAMVERKICGSIVCIETMAAVLGDSAPRSYTTSKHALVGLVRSACSELGAHGIRVNYISPFRVTTPLACNLKGTMLKPAHIVEVALKHKWQCGCNNMEEFLML</sequence>
<keyword evidence="3" id="KW-1185">Reference proteome</keyword>
<dbReference type="Gene3D" id="3.40.50.720">
    <property type="entry name" value="NAD(P)-binding Rossmann-like Domain"/>
    <property type="match status" value="1"/>
</dbReference>
<accession>A0A822ZFF7</accession>